<evidence type="ECO:0000313" key="2">
    <source>
        <dbReference type="Proteomes" id="UP000683000"/>
    </source>
</evidence>
<evidence type="ECO:0000313" key="1">
    <source>
        <dbReference type="EMBL" id="KAG6374820.1"/>
    </source>
</evidence>
<dbReference type="Proteomes" id="UP000683000">
    <property type="component" value="Unassembled WGS sequence"/>
</dbReference>
<comment type="caution">
    <text evidence="1">The sequence shown here is derived from an EMBL/GenBank/DDBJ whole genome shotgun (WGS) entry which is preliminary data.</text>
</comment>
<proteinExistence type="predicted"/>
<organism evidence="1 2">
    <name type="scientific">Boletus reticuloceps</name>
    <dbReference type="NCBI Taxonomy" id="495285"/>
    <lineage>
        <taxon>Eukaryota</taxon>
        <taxon>Fungi</taxon>
        <taxon>Dikarya</taxon>
        <taxon>Basidiomycota</taxon>
        <taxon>Agaricomycotina</taxon>
        <taxon>Agaricomycetes</taxon>
        <taxon>Agaricomycetidae</taxon>
        <taxon>Boletales</taxon>
        <taxon>Boletineae</taxon>
        <taxon>Boletaceae</taxon>
        <taxon>Boletoideae</taxon>
        <taxon>Boletus</taxon>
    </lineage>
</organism>
<dbReference type="InterPro" id="IPR029058">
    <property type="entry name" value="AB_hydrolase_fold"/>
</dbReference>
<gene>
    <name evidence="1" type="ORF">JVT61DRAFT_4205</name>
</gene>
<keyword evidence="2" id="KW-1185">Reference proteome</keyword>
<dbReference type="Gene3D" id="3.40.50.1820">
    <property type="entry name" value="alpha/beta hydrolase"/>
    <property type="match status" value="1"/>
</dbReference>
<dbReference type="SUPFAM" id="SSF53474">
    <property type="entry name" value="alpha/beta-Hydrolases"/>
    <property type="match status" value="1"/>
</dbReference>
<dbReference type="OrthoDB" id="443318at2759"/>
<dbReference type="AlphaFoldDB" id="A0A8I2YMX0"/>
<accession>A0A8I2YMX0</accession>
<sequence length="201" mass="22279">MLDYAINYTFPWCTMSLIRFLNHLLTETWIIALSQSSGGMFDIYDIPDALNPEAPMNASVFLDDPQTRAAIHAPTSKNWTDSIDYPSGNDGNSEHAPVPMAFLSDLATNATAHDMKVIPETTILSSLISVLKNTTFGGVRGFARKPETPWYNDNGEFAGIVHQERGWTYAFAVRAGHLLGYNNPVSVSDNHFSIILRDLIL</sequence>
<dbReference type="EMBL" id="JAGFBS010000017">
    <property type="protein sequence ID" value="KAG6374820.1"/>
    <property type="molecule type" value="Genomic_DNA"/>
</dbReference>
<reference evidence="1" key="1">
    <citation type="submission" date="2021-03" db="EMBL/GenBank/DDBJ databases">
        <title>Evolutionary innovations through gain and loss of genes in the ectomycorrhizal Boletales.</title>
        <authorList>
            <person name="Wu G."/>
            <person name="Miyauchi S."/>
            <person name="Morin E."/>
            <person name="Yang Z.-L."/>
            <person name="Xu J."/>
            <person name="Martin F.M."/>
        </authorList>
    </citation>
    <scope>NUCLEOTIDE SEQUENCE</scope>
    <source>
        <strain evidence="1">BR01</strain>
    </source>
</reference>
<protein>
    <submittedName>
        <fullName evidence="1">Uncharacterized protein</fullName>
    </submittedName>
</protein>
<name>A0A8I2YMX0_9AGAM</name>